<name>A0A235HL62_AZOBR</name>
<dbReference type="RefSeq" id="WP_094301559.1">
    <property type="nucleotide sequence ID" value="NZ_NOWT01000001.1"/>
</dbReference>
<dbReference type="InterPro" id="IPR037185">
    <property type="entry name" value="EmrE-like"/>
</dbReference>
<reference evidence="1 2" key="1">
    <citation type="submission" date="2017-07" db="EMBL/GenBank/DDBJ databases">
        <title>Whole genome sequence of Azospirillum brasilense 2A1, a potential biofertilizer strain.</title>
        <authorList>
            <person name="Fontana C.A."/>
            <person name="Toffoli L.M."/>
            <person name="Salazar S.M."/>
            <person name="Puglisi E."/>
            <person name="Pedraza R."/>
            <person name="Bassi D."/>
            <person name="Cocconcelli P.S."/>
        </authorList>
    </citation>
    <scope>NUCLEOTIDE SEQUENCE [LARGE SCALE GENOMIC DNA]</scope>
    <source>
        <strain evidence="1 2">2A1</strain>
    </source>
</reference>
<dbReference type="EMBL" id="NOWT01000001">
    <property type="protein sequence ID" value="OYD86307.1"/>
    <property type="molecule type" value="Genomic_DNA"/>
</dbReference>
<organism evidence="1 2">
    <name type="scientific">Azospirillum brasilense</name>
    <dbReference type="NCBI Taxonomy" id="192"/>
    <lineage>
        <taxon>Bacteria</taxon>
        <taxon>Pseudomonadati</taxon>
        <taxon>Pseudomonadota</taxon>
        <taxon>Alphaproteobacteria</taxon>
        <taxon>Rhodospirillales</taxon>
        <taxon>Azospirillaceae</taxon>
        <taxon>Azospirillum</taxon>
    </lineage>
</organism>
<protein>
    <recommendedName>
        <fullName evidence="3">EamA domain-containing protein</fullName>
    </recommendedName>
</protein>
<comment type="caution">
    <text evidence="1">The sequence shown here is derived from an EMBL/GenBank/DDBJ whole genome shotgun (WGS) entry which is preliminary data.</text>
</comment>
<accession>A0A235HL62</accession>
<dbReference type="AlphaFoldDB" id="A0A235HL62"/>
<dbReference type="Proteomes" id="UP000215367">
    <property type="component" value="Unassembled WGS sequence"/>
</dbReference>
<evidence type="ECO:0008006" key="3">
    <source>
        <dbReference type="Google" id="ProtNLM"/>
    </source>
</evidence>
<dbReference type="SUPFAM" id="SSF103481">
    <property type="entry name" value="Multidrug resistance efflux transporter EmrE"/>
    <property type="match status" value="1"/>
</dbReference>
<proteinExistence type="predicted"/>
<sequence length="78" mass="8769">MGATVPSLNRRASALLAWFIFREGVDRRLAAGMIAIVAGPVVLSWGGPVTEPHSHRHRHVRLRHRHAHFPDAHHVHTH</sequence>
<evidence type="ECO:0000313" key="2">
    <source>
        <dbReference type="Proteomes" id="UP000215367"/>
    </source>
</evidence>
<evidence type="ECO:0000313" key="1">
    <source>
        <dbReference type="EMBL" id="OYD86307.1"/>
    </source>
</evidence>
<gene>
    <name evidence="1" type="ORF">CHT98_01710</name>
</gene>